<evidence type="ECO:0000259" key="4">
    <source>
        <dbReference type="PROSITE" id="PS50932"/>
    </source>
</evidence>
<keyword evidence="3" id="KW-0804">Transcription</keyword>
<evidence type="ECO:0000256" key="1">
    <source>
        <dbReference type="ARBA" id="ARBA00023015"/>
    </source>
</evidence>
<dbReference type="RefSeq" id="WP_110563435.1">
    <property type="nucleotide sequence ID" value="NZ_JBEZDK010000008.1"/>
</dbReference>
<dbReference type="PANTHER" id="PTHR30146">
    <property type="entry name" value="LACI-RELATED TRANSCRIPTIONAL REPRESSOR"/>
    <property type="match status" value="1"/>
</dbReference>
<feature type="domain" description="HTH lacI-type" evidence="4">
    <location>
        <begin position="12"/>
        <end position="66"/>
    </location>
</feature>
<keyword evidence="1" id="KW-0805">Transcription regulation</keyword>
<comment type="caution">
    <text evidence="5">The sequence shown here is derived from an EMBL/GenBank/DDBJ whole genome shotgun (WGS) entry which is preliminary data.</text>
</comment>
<dbReference type="PROSITE" id="PS50932">
    <property type="entry name" value="HTH_LACI_2"/>
    <property type="match status" value="1"/>
</dbReference>
<dbReference type="AlphaFoldDB" id="A0A318NX79"/>
<protein>
    <submittedName>
        <fullName evidence="5">LacI family transcriptional regulator</fullName>
    </submittedName>
</protein>
<dbReference type="Pfam" id="PF00356">
    <property type="entry name" value="LacI"/>
    <property type="match status" value="1"/>
</dbReference>
<dbReference type="Pfam" id="PF13377">
    <property type="entry name" value="Peripla_BP_3"/>
    <property type="match status" value="1"/>
</dbReference>
<reference evidence="5 6" key="1">
    <citation type="submission" date="2018-03" db="EMBL/GenBank/DDBJ databases">
        <title>Bioinformatic expansion and discovery of thiopeptide antibiotics.</title>
        <authorList>
            <person name="Schwalen C.J."/>
            <person name="Hudson G.A."/>
            <person name="Mitchell D.A."/>
        </authorList>
    </citation>
    <scope>NUCLEOTIDE SEQUENCE [LARGE SCALE GENOMIC DNA]</scope>
    <source>
        <strain evidence="5 6">NRRL 8041</strain>
    </source>
</reference>
<dbReference type="SUPFAM" id="SSF53822">
    <property type="entry name" value="Periplasmic binding protein-like I"/>
    <property type="match status" value="1"/>
</dbReference>
<dbReference type="InterPro" id="IPR000843">
    <property type="entry name" value="HTH_LacI"/>
</dbReference>
<dbReference type="GO" id="GO:0000976">
    <property type="term" value="F:transcription cis-regulatory region binding"/>
    <property type="evidence" value="ECO:0007669"/>
    <property type="project" value="TreeGrafter"/>
</dbReference>
<accession>A0A318NX79</accession>
<dbReference type="GO" id="GO:0003700">
    <property type="term" value="F:DNA-binding transcription factor activity"/>
    <property type="evidence" value="ECO:0007669"/>
    <property type="project" value="TreeGrafter"/>
</dbReference>
<name>A0A318NX79_9ACTN</name>
<dbReference type="SMART" id="SM00354">
    <property type="entry name" value="HTH_LACI"/>
    <property type="match status" value="1"/>
</dbReference>
<dbReference type="InterPro" id="IPR028082">
    <property type="entry name" value="Peripla_BP_I"/>
</dbReference>
<dbReference type="Gene3D" id="3.40.50.2300">
    <property type="match status" value="2"/>
</dbReference>
<keyword evidence="2" id="KW-0238">DNA-binding</keyword>
<dbReference type="CDD" id="cd06267">
    <property type="entry name" value="PBP1_LacI_sugar_binding-like"/>
    <property type="match status" value="1"/>
</dbReference>
<evidence type="ECO:0000256" key="2">
    <source>
        <dbReference type="ARBA" id="ARBA00023125"/>
    </source>
</evidence>
<dbReference type="Gene3D" id="1.10.260.40">
    <property type="entry name" value="lambda repressor-like DNA-binding domains"/>
    <property type="match status" value="1"/>
</dbReference>
<dbReference type="InterPro" id="IPR046335">
    <property type="entry name" value="LacI/GalR-like_sensor"/>
</dbReference>
<organism evidence="5 6">
    <name type="scientific">Micromonospora arborensis</name>
    <dbReference type="NCBI Taxonomy" id="2116518"/>
    <lineage>
        <taxon>Bacteria</taxon>
        <taxon>Bacillati</taxon>
        <taxon>Actinomycetota</taxon>
        <taxon>Actinomycetes</taxon>
        <taxon>Micromonosporales</taxon>
        <taxon>Micromonosporaceae</taxon>
        <taxon>Micromonospora</taxon>
    </lineage>
</organism>
<dbReference type="Proteomes" id="UP000248333">
    <property type="component" value="Unassembled WGS sequence"/>
</dbReference>
<dbReference type="InterPro" id="IPR010982">
    <property type="entry name" value="Lambda_DNA-bd_dom_sf"/>
</dbReference>
<dbReference type="PANTHER" id="PTHR30146:SF109">
    <property type="entry name" value="HTH-TYPE TRANSCRIPTIONAL REGULATOR GALS"/>
    <property type="match status" value="1"/>
</dbReference>
<evidence type="ECO:0000256" key="3">
    <source>
        <dbReference type="ARBA" id="ARBA00023163"/>
    </source>
</evidence>
<keyword evidence="6" id="KW-1185">Reference proteome</keyword>
<dbReference type="EMBL" id="PYBV01000012">
    <property type="protein sequence ID" value="PYC72048.1"/>
    <property type="molecule type" value="Genomic_DNA"/>
</dbReference>
<dbReference type="OrthoDB" id="3208777at2"/>
<evidence type="ECO:0000313" key="6">
    <source>
        <dbReference type="Proteomes" id="UP000248333"/>
    </source>
</evidence>
<proteinExistence type="predicted"/>
<sequence length="348" mass="37189">MTTQRTRSLGRPTLDAVAARAGVGRGTVSRVVNGSPQVSPEARAAVQQAIAELGYVPNRAARALVTQRTDSVALVVSESGERVFTEPFFAAIVRGISSGLLETPMQLWLAMAQSPVERERVEHHLTNQHVDGVLLLSLHDSDPLPTLLEERGLPAVLGGRPARMLQPGAQPAWFVDVDNVGGARQAVEYLTRQGRRRIATIAGPQDMGVGLARLTGYTEAVKTNGAGVNPDLIVYGDFSEGSGASGMRRLLDACPDLDAVFVASDLMAFGALRTLREAGRRVPEDVAVIGFDDATIALRADPPLTTVFQPVEEMGRQMARLLVARIRGDDIPAAQIVLDTQLVHRASA</sequence>
<evidence type="ECO:0000313" key="5">
    <source>
        <dbReference type="EMBL" id="PYC72048.1"/>
    </source>
</evidence>
<dbReference type="SUPFAM" id="SSF47413">
    <property type="entry name" value="lambda repressor-like DNA-binding domains"/>
    <property type="match status" value="1"/>
</dbReference>
<gene>
    <name evidence="5" type="ORF">C7C45_10515</name>
</gene>
<dbReference type="CDD" id="cd01392">
    <property type="entry name" value="HTH_LacI"/>
    <property type="match status" value="1"/>
</dbReference>